<feature type="transmembrane region" description="Helical" evidence="6">
    <location>
        <begin position="210"/>
        <end position="226"/>
    </location>
</feature>
<accession>A0A0D1YZM4</accession>
<dbReference type="GeneID" id="27328432"/>
<evidence type="ECO:0000313" key="9">
    <source>
        <dbReference type="Proteomes" id="UP000053328"/>
    </source>
</evidence>
<gene>
    <name evidence="8" type="ORF">PV08_01349</name>
</gene>
<keyword evidence="9" id="KW-1185">Reference proteome</keyword>
<proteinExistence type="inferred from homology"/>
<feature type="transmembrane region" description="Helical" evidence="6">
    <location>
        <begin position="92"/>
        <end position="116"/>
    </location>
</feature>
<dbReference type="AlphaFoldDB" id="A0A0D1YZM4"/>
<protein>
    <recommendedName>
        <fullName evidence="7">Rhodopsin domain-containing protein</fullName>
    </recommendedName>
</protein>
<dbReference type="PANTHER" id="PTHR33048">
    <property type="entry name" value="PTH11-LIKE INTEGRAL MEMBRANE PROTEIN (AFU_ORTHOLOGUE AFUA_5G11245)"/>
    <property type="match status" value="1"/>
</dbReference>
<feature type="transmembrane region" description="Helical" evidence="6">
    <location>
        <begin position="47"/>
        <end position="64"/>
    </location>
</feature>
<keyword evidence="4 6" id="KW-0472">Membrane</keyword>
<feature type="transmembrane region" description="Helical" evidence="6">
    <location>
        <begin position="17"/>
        <end position="35"/>
    </location>
</feature>
<comment type="similarity">
    <text evidence="5">Belongs to the SAT4 family.</text>
</comment>
<dbReference type="VEuPathDB" id="FungiDB:PV08_01349"/>
<dbReference type="InterPro" id="IPR049326">
    <property type="entry name" value="Rhodopsin_dom_fungi"/>
</dbReference>
<dbReference type="STRING" id="91928.A0A0D1YZM4"/>
<evidence type="ECO:0000256" key="5">
    <source>
        <dbReference type="ARBA" id="ARBA00038359"/>
    </source>
</evidence>
<organism evidence="8 9">
    <name type="scientific">Exophiala spinifera</name>
    <dbReference type="NCBI Taxonomy" id="91928"/>
    <lineage>
        <taxon>Eukaryota</taxon>
        <taxon>Fungi</taxon>
        <taxon>Dikarya</taxon>
        <taxon>Ascomycota</taxon>
        <taxon>Pezizomycotina</taxon>
        <taxon>Eurotiomycetes</taxon>
        <taxon>Chaetothyriomycetidae</taxon>
        <taxon>Chaetothyriales</taxon>
        <taxon>Herpotrichiellaceae</taxon>
        <taxon>Exophiala</taxon>
    </lineage>
</organism>
<evidence type="ECO:0000256" key="4">
    <source>
        <dbReference type="ARBA" id="ARBA00023136"/>
    </source>
</evidence>
<dbReference type="GO" id="GO:0016020">
    <property type="term" value="C:membrane"/>
    <property type="evidence" value="ECO:0007669"/>
    <property type="project" value="UniProtKB-SubCell"/>
</dbReference>
<dbReference type="RefSeq" id="XP_016240987.1">
    <property type="nucleotide sequence ID" value="XM_016375711.1"/>
</dbReference>
<name>A0A0D1YZM4_9EURO</name>
<feature type="transmembrane region" description="Helical" evidence="6">
    <location>
        <begin position="169"/>
        <end position="198"/>
    </location>
</feature>
<evidence type="ECO:0000256" key="6">
    <source>
        <dbReference type="SAM" id="Phobius"/>
    </source>
</evidence>
<dbReference type="PANTHER" id="PTHR33048:SF143">
    <property type="entry name" value="EXTRACELLULAR MEMBRANE PROTEIN CFEM DOMAIN-CONTAINING PROTEIN-RELATED"/>
    <property type="match status" value="1"/>
</dbReference>
<evidence type="ECO:0000313" key="8">
    <source>
        <dbReference type="EMBL" id="KIW20771.1"/>
    </source>
</evidence>
<sequence length="325" mass="35845">MAFCGAPVRDDSTKLNVISGLFAALMLLCVGLRTVTRIPPFRVPFGWDDGLILVATACALYISLDNFVMTHHGFARDNYTIPPHEIETILKLFYTAEIIYCISVAMTKLSILAFYLRIFTEKKFKRATYILMGVVSATLLAVLPANIFQCTPISFMWTGWTGETKGHCINILSLTKVACTINILQDIAVILLPIPFLLRLSLSRKKKVQIVSMFSVGLFVTIASIIRDFVAASYMSVLEADVGVICACMPALKLLLRRVAPGIFGSTVDQSSHLRAHHGSHANSYGARRSMPPQIITKTTTTSVVELPKENDSTIELVETPWAAR</sequence>
<dbReference type="HOGENOM" id="CLU_028200_6_2_1"/>
<feature type="transmembrane region" description="Helical" evidence="6">
    <location>
        <begin position="128"/>
        <end position="149"/>
    </location>
</feature>
<evidence type="ECO:0000259" key="7">
    <source>
        <dbReference type="Pfam" id="PF20684"/>
    </source>
</evidence>
<dbReference type="EMBL" id="KN847492">
    <property type="protein sequence ID" value="KIW20771.1"/>
    <property type="molecule type" value="Genomic_DNA"/>
</dbReference>
<comment type="subcellular location">
    <subcellularLocation>
        <location evidence="1">Membrane</location>
        <topology evidence="1">Multi-pass membrane protein</topology>
    </subcellularLocation>
</comment>
<dbReference type="OrthoDB" id="4117068at2759"/>
<reference evidence="8 9" key="1">
    <citation type="submission" date="2015-01" db="EMBL/GenBank/DDBJ databases">
        <title>The Genome Sequence of Exophiala spinifera CBS89968.</title>
        <authorList>
            <consortium name="The Broad Institute Genomics Platform"/>
            <person name="Cuomo C."/>
            <person name="de Hoog S."/>
            <person name="Gorbushina A."/>
            <person name="Stielow B."/>
            <person name="Teixiera M."/>
            <person name="Abouelleil A."/>
            <person name="Chapman S.B."/>
            <person name="Priest M."/>
            <person name="Young S.K."/>
            <person name="Wortman J."/>
            <person name="Nusbaum C."/>
            <person name="Birren B."/>
        </authorList>
    </citation>
    <scope>NUCLEOTIDE SEQUENCE [LARGE SCALE GENOMIC DNA]</scope>
    <source>
        <strain evidence="8 9">CBS 89968</strain>
    </source>
</reference>
<evidence type="ECO:0000256" key="3">
    <source>
        <dbReference type="ARBA" id="ARBA00022989"/>
    </source>
</evidence>
<evidence type="ECO:0000256" key="2">
    <source>
        <dbReference type="ARBA" id="ARBA00022692"/>
    </source>
</evidence>
<dbReference type="Proteomes" id="UP000053328">
    <property type="component" value="Unassembled WGS sequence"/>
</dbReference>
<feature type="domain" description="Rhodopsin" evidence="7">
    <location>
        <begin position="32"/>
        <end position="258"/>
    </location>
</feature>
<dbReference type="InterPro" id="IPR052337">
    <property type="entry name" value="SAT4-like"/>
</dbReference>
<keyword evidence="3 6" id="KW-1133">Transmembrane helix</keyword>
<keyword evidence="2 6" id="KW-0812">Transmembrane</keyword>
<evidence type="ECO:0000256" key="1">
    <source>
        <dbReference type="ARBA" id="ARBA00004141"/>
    </source>
</evidence>
<dbReference type="Pfam" id="PF20684">
    <property type="entry name" value="Fung_rhodopsin"/>
    <property type="match status" value="1"/>
</dbReference>